<keyword evidence="8" id="KW-0999">Mitochondrion inner membrane</keyword>
<dbReference type="InterPro" id="IPR019329">
    <property type="entry name" value="NADH_UbQ_OxRdtase_ESSS_su"/>
</dbReference>
<comment type="caution">
    <text evidence="17">The sequence shown here is derived from an EMBL/GenBank/DDBJ whole genome shotgun (WGS) entry which is preliminary data.</text>
</comment>
<organism evidence="17 18">
    <name type="scientific">Paramuricea clavata</name>
    <name type="common">Red gorgonian</name>
    <name type="synonym">Violescent sea-whip</name>
    <dbReference type="NCBI Taxonomy" id="317549"/>
    <lineage>
        <taxon>Eukaryota</taxon>
        <taxon>Metazoa</taxon>
        <taxon>Cnidaria</taxon>
        <taxon>Anthozoa</taxon>
        <taxon>Octocorallia</taxon>
        <taxon>Malacalcyonacea</taxon>
        <taxon>Plexauridae</taxon>
        <taxon>Paramuricea</taxon>
    </lineage>
</organism>
<comment type="function">
    <text evidence="1">Accessory subunit of the mitochondrial membrane respiratory chain NADH dehydrogenase (Complex I), that is believed not to be involved in catalysis. Complex I functions in the transfer of electrons from NADH to the respiratory chain. The immediate electron acceptor for the enzyme is believed to be ubiquinone.</text>
</comment>
<evidence type="ECO:0000256" key="1">
    <source>
        <dbReference type="ARBA" id="ARBA00003195"/>
    </source>
</evidence>
<keyword evidence="12" id="KW-0496">Mitochondrion</keyword>
<dbReference type="AlphaFoldDB" id="A0A7D9DUI0"/>
<sequence>MCAVHFPKSKMANLLFRQFRLARRLQPVFARNKRCMSIFTNEREPPNGFLFNEKPRLNGEKRQWEEWEAIWYRWWIVSILILGLGFYYRPDTSLGTWARQEALKQIEEKDAAESSS</sequence>
<evidence type="ECO:0000256" key="9">
    <source>
        <dbReference type="ARBA" id="ARBA00022946"/>
    </source>
</evidence>
<comment type="subunit">
    <text evidence="16">Complex I is composed of 45 different subunits. Interacts with BCAP31.</text>
</comment>
<comment type="similarity">
    <text evidence="3">Belongs to the complex I NDUFB11 subunit family.</text>
</comment>
<evidence type="ECO:0000256" key="4">
    <source>
        <dbReference type="ARBA" id="ARBA00018632"/>
    </source>
</evidence>
<evidence type="ECO:0000256" key="5">
    <source>
        <dbReference type="ARBA" id="ARBA00022448"/>
    </source>
</evidence>
<evidence type="ECO:0000313" key="18">
    <source>
        <dbReference type="Proteomes" id="UP001152795"/>
    </source>
</evidence>
<evidence type="ECO:0000256" key="2">
    <source>
        <dbReference type="ARBA" id="ARBA00004434"/>
    </source>
</evidence>
<keyword evidence="18" id="KW-1185">Reference proteome</keyword>
<evidence type="ECO:0000256" key="12">
    <source>
        <dbReference type="ARBA" id="ARBA00023128"/>
    </source>
</evidence>
<dbReference type="PANTHER" id="PTHR40637">
    <property type="entry name" value="ESSS SUBUNIT OF NADH:UBIQUINONE OXIDOREDUCTASE (COMPLEX I) PROTEIN"/>
    <property type="match status" value="1"/>
</dbReference>
<keyword evidence="13" id="KW-0472">Membrane</keyword>
<keyword evidence="5" id="KW-0813">Transport</keyword>
<evidence type="ECO:0000256" key="7">
    <source>
        <dbReference type="ARBA" id="ARBA00022692"/>
    </source>
</evidence>
<dbReference type="PANTHER" id="PTHR40637:SF1">
    <property type="entry name" value="ESSS SUBUNIT OF NADH:UBIQUINONE OXIDOREDUCTASE (COMPLEX I) PROTEIN"/>
    <property type="match status" value="1"/>
</dbReference>
<keyword evidence="11" id="KW-1133">Transmembrane helix</keyword>
<evidence type="ECO:0000256" key="6">
    <source>
        <dbReference type="ARBA" id="ARBA00022660"/>
    </source>
</evidence>
<comment type="subcellular location">
    <subcellularLocation>
        <location evidence="2">Mitochondrion inner membrane</location>
        <topology evidence="2">Single-pass membrane protein</topology>
    </subcellularLocation>
</comment>
<reference evidence="17" key="1">
    <citation type="submission" date="2020-04" db="EMBL/GenBank/DDBJ databases">
        <authorList>
            <person name="Alioto T."/>
            <person name="Alioto T."/>
            <person name="Gomez Garrido J."/>
        </authorList>
    </citation>
    <scope>NUCLEOTIDE SEQUENCE</scope>
    <source>
        <strain evidence="17">A484AB</strain>
    </source>
</reference>
<protein>
    <recommendedName>
        <fullName evidence="4">NADH dehydrogenase [ubiquinone] 1 beta subcomplex subunit 11, mitochondrial</fullName>
    </recommendedName>
    <alternativeName>
        <fullName evidence="15">Complex I-ESSS</fullName>
    </alternativeName>
    <alternativeName>
        <fullName evidence="14">NADH-ubiquinone oxidoreductase ESSS subunit</fullName>
    </alternativeName>
</protein>
<evidence type="ECO:0000256" key="8">
    <source>
        <dbReference type="ARBA" id="ARBA00022792"/>
    </source>
</evidence>
<proteinExistence type="inferred from homology"/>
<evidence type="ECO:0000256" key="15">
    <source>
        <dbReference type="ARBA" id="ARBA00031387"/>
    </source>
</evidence>
<keyword evidence="6" id="KW-0679">Respiratory chain</keyword>
<evidence type="ECO:0000256" key="10">
    <source>
        <dbReference type="ARBA" id="ARBA00022982"/>
    </source>
</evidence>
<evidence type="ECO:0000256" key="13">
    <source>
        <dbReference type="ARBA" id="ARBA00023136"/>
    </source>
</evidence>
<evidence type="ECO:0000256" key="11">
    <source>
        <dbReference type="ARBA" id="ARBA00022989"/>
    </source>
</evidence>
<dbReference type="GO" id="GO:0005743">
    <property type="term" value="C:mitochondrial inner membrane"/>
    <property type="evidence" value="ECO:0007669"/>
    <property type="project" value="UniProtKB-SubCell"/>
</dbReference>
<dbReference type="EMBL" id="CACRXK020002504">
    <property type="protein sequence ID" value="CAB3994635.1"/>
    <property type="molecule type" value="Genomic_DNA"/>
</dbReference>
<name>A0A7D9DUI0_PARCT</name>
<dbReference type="Pfam" id="PF10183">
    <property type="entry name" value="ESSS"/>
    <property type="match status" value="1"/>
</dbReference>
<keyword evidence="10" id="KW-0249">Electron transport</keyword>
<keyword evidence="7" id="KW-0812">Transmembrane</keyword>
<keyword evidence="9" id="KW-0809">Transit peptide</keyword>
<evidence type="ECO:0000256" key="16">
    <source>
        <dbReference type="ARBA" id="ARBA00046528"/>
    </source>
</evidence>
<dbReference type="Proteomes" id="UP001152795">
    <property type="component" value="Unassembled WGS sequence"/>
</dbReference>
<evidence type="ECO:0000256" key="3">
    <source>
        <dbReference type="ARBA" id="ARBA00008915"/>
    </source>
</evidence>
<evidence type="ECO:0000313" key="17">
    <source>
        <dbReference type="EMBL" id="CAB3994635.1"/>
    </source>
</evidence>
<accession>A0A7D9DUI0</accession>
<gene>
    <name evidence="17" type="ORF">PACLA_8A067334</name>
</gene>
<dbReference type="OrthoDB" id="2147978at2759"/>
<evidence type="ECO:0000256" key="14">
    <source>
        <dbReference type="ARBA" id="ARBA00030753"/>
    </source>
</evidence>